<reference evidence="3" key="2">
    <citation type="journal article" date="2023" name="IMA Fungus">
        <title>Comparative genomic study of the Penicillium genus elucidates a diverse pangenome and 15 lateral gene transfer events.</title>
        <authorList>
            <person name="Petersen C."/>
            <person name="Sorensen T."/>
            <person name="Nielsen M.R."/>
            <person name="Sondergaard T.E."/>
            <person name="Sorensen J.L."/>
            <person name="Fitzpatrick D.A."/>
            <person name="Frisvad J.C."/>
            <person name="Nielsen K.L."/>
        </authorList>
    </citation>
    <scope>NUCLEOTIDE SEQUENCE</scope>
    <source>
        <strain evidence="3">IBT 35673</strain>
    </source>
</reference>
<accession>A0A9W9QZZ0</accession>
<dbReference type="GO" id="GO:0006629">
    <property type="term" value="P:lipid metabolic process"/>
    <property type="evidence" value="ECO:0007669"/>
    <property type="project" value="TreeGrafter"/>
</dbReference>
<dbReference type="Gene3D" id="3.40.50.1110">
    <property type="entry name" value="SGNH hydrolase"/>
    <property type="match status" value="1"/>
</dbReference>
<reference evidence="3" key="1">
    <citation type="submission" date="2022-12" db="EMBL/GenBank/DDBJ databases">
        <authorList>
            <person name="Petersen C."/>
        </authorList>
    </citation>
    <scope>NUCLEOTIDE SEQUENCE</scope>
    <source>
        <strain evidence="3">IBT 35673</strain>
    </source>
</reference>
<evidence type="ECO:0000313" key="3">
    <source>
        <dbReference type="EMBL" id="KAJ5351182.1"/>
    </source>
</evidence>
<evidence type="ECO:0000256" key="1">
    <source>
        <dbReference type="SAM" id="SignalP"/>
    </source>
</evidence>
<organism evidence="3 4">
    <name type="scientific">Penicillium brevicompactum</name>
    <dbReference type="NCBI Taxonomy" id="5074"/>
    <lineage>
        <taxon>Eukaryota</taxon>
        <taxon>Fungi</taxon>
        <taxon>Dikarya</taxon>
        <taxon>Ascomycota</taxon>
        <taxon>Pezizomycotina</taxon>
        <taxon>Eurotiomycetes</taxon>
        <taxon>Eurotiomycetidae</taxon>
        <taxon>Eurotiales</taxon>
        <taxon>Aspergillaceae</taxon>
        <taxon>Penicillium</taxon>
    </lineage>
</organism>
<name>A0A9W9QZZ0_PENBR</name>
<dbReference type="SUPFAM" id="SSF52266">
    <property type="entry name" value="SGNH hydrolase"/>
    <property type="match status" value="1"/>
</dbReference>
<keyword evidence="1" id="KW-0732">Signal</keyword>
<feature type="chain" id="PRO_5040889559" description="SGNH hydrolase-type esterase domain-containing protein" evidence="1">
    <location>
        <begin position="22"/>
        <end position="256"/>
    </location>
</feature>
<dbReference type="PANTHER" id="PTHR37981">
    <property type="entry name" value="LIPASE 2"/>
    <property type="match status" value="1"/>
</dbReference>
<dbReference type="CDD" id="cd01823">
    <property type="entry name" value="SEST_like"/>
    <property type="match status" value="1"/>
</dbReference>
<proteinExistence type="predicted"/>
<dbReference type="PANTHER" id="PTHR37981:SF1">
    <property type="entry name" value="SGNH HYDROLASE-TYPE ESTERASE DOMAIN-CONTAINING PROTEIN"/>
    <property type="match status" value="1"/>
</dbReference>
<protein>
    <recommendedName>
        <fullName evidence="2">SGNH hydrolase-type esterase domain-containing protein</fullName>
    </recommendedName>
</protein>
<feature type="domain" description="SGNH hydrolase-type esterase" evidence="2">
    <location>
        <begin position="16"/>
        <end position="236"/>
    </location>
</feature>
<comment type="caution">
    <text evidence="3">The sequence shown here is derived from an EMBL/GenBank/DDBJ whole genome shotgun (WGS) entry which is preliminary data.</text>
</comment>
<dbReference type="Proteomes" id="UP001147695">
    <property type="component" value="Unassembled WGS sequence"/>
</dbReference>
<dbReference type="Pfam" id="PF13472">
    <property type="entry name" value="Lipase_GDSL_2"/>
    <property type="match status" value="1"/>
</dbReference>
<dbReference type="GO" id="GO:0016788">
    <property type="term" value="F:hydrolase activity, acting on ester bonds"/>
    <property type="evidence" value="ECO:0007669"/>
    <property type="project" value="InterPro"/>
</dbReference>
<dbReference type="AlphaFoldDB" id="A0A9W9QZZ0"/>
<dbReference type="InterPro" id="IPR037460">
    <property type="entry name" value="SEST-like"/>
</dbReference>
<dbReference type="InterPro" id="IPR036514">
    <property type="entry name" value="SGNH_hydro_sf"/>
</dbReference>
<evidence type="ECO:0000313" key="4">
    <source>
        <dbReference type="Proteomes" id="UP001147695"/>
    </source>
</evidence>
<sequence length="256" mass="27587">MASPAEAANMLLIASLGSSFAAGPDIPPQIEPKSAMRSGRNYPNLLAIHLDAILTDRTVSGATLLNITTEEQQTFGDTFPTQLSGLPDYTNIVTLTAGGNDLNYIGGIISEACGAEIDPSPLTPSQLEERLGEVLDEIHKRAPRAHVFLVEYLAVLGPDTKPERDIPLTQERIDYHRNVASILQNAYVVAAKARSPWCERVPIHELSQGHALGSKEPWVGSLTSGPLLHPNATGMKVIADILIDRTEKILSSKTLL</sequence>
<evidence type="ECO:0000259" key="2">
    <source>
        <dbReference type="Pfam" id="PF13472"/>
    </source>
</evidence>
<dbReference type="EMBL" id="JAPZBQ010000001">
    <property type="protein sequence ID" value="KAJ5351182.1"/>
    <property type="molecule type" value="Genomic_DNA"/>
</dbReference>
<gene>
    <name evidence="3" type="ORF">N7452_000156</name>
</gene>
<dbReference type="InterPro" id="IPR013830">
    <property type="entry name" value="SGNH_hydro"/>
</dbReference>
<feature type="signal peptide" evidence="1">
    <location>
        <begin position="1"/>
        <end position="21"/>
    </location>
</feature>